<protein>
    <recommendedName>
        <fullName evidence="1">Reverse transcriptase domain-containing protein</fullName>
    </recommendedName>
</protein>
<dbReference type="AlphaFoldDB" id="A0AAV2QNQ7"/>
<organism evidence="2 3">
    <name type="scientific">Meganyctiphanes norvegica</name>
    <name type="common">Northern krill</name>
    <name type="synonym">Thysanopoda norvegica</name>
    <dbReference type="NCBI Taxonomy" id="48144"/>
    <lineage>
        <taxon>Eukaryota</taxon>
        <taxon>Metazoa</taxon>
        <taxon>Ecdysozoa</taxon>
        <taxon>Arthropoda</taxon>
        <taxon>Crustacea</taxon>
        <taxon>Multicrustacea</taxon>
        <taxon>Malacostraca</taxon>
        <taxon>Eumalacostraca</taxon>
        <taxon>Eucarida</taxon>
        <taxon>Euphausiacea</taxon>
        <taxon>Euphausiidae</taxon>
        <taxon>Meganyctiphanes</taxon>
    </lineage>
</organism>
<accession>A0AAV2QNQ7</accession>
<dbReference type="Proteomes" id="UP001497623">
    <property type="component" value="Unassembled WGS sequence"/>
</dbReference>
<dbReference type="InterPro" id="IPR000477">
    <property type="entry name" value="RT_dom"/>
</dbReference>
<dbReference type="Pfam" id="PF00078">
    <property type="entry name" value="RVT_1"/>
    <property type="match status" value="1"/>
</dbReference>
<feature type="domain" description="Reverse transcriptase" evidence="1">
    <location>
        <begin position="1"/>
        <end position="216"/>
    </location>
</feature>
<evidence type="ECO:0000313" key="2">
    <source>
        <dbReference type="EMBL" id="CAL4093985.1"/>
    </source>
</evidence>
<keyword evidence="3" id="KW-1185">Reference proteome</keyword>
<proteinExistence type="predicted"/>
<evidence type="ECO:0000259" key="1">
    <source>
        <dbReference type="PROSITE" id="PS50878"/>
    </source>
</evidence>
<dbReference type="PROSITE" id="PS50878">
    <property type="entry name" value="RT_POL"/>
    <property type="match status" value="1"/>
</dbReference>
<feature type="non-terminal residue" evidence="2">
    <location>
        <position position="1"/>
    </location>
</feature>
<name>A0AAV2QNQ7_MEGNR</name>
<dbReference type="EMBL" id="CAXKWB010009236">
    <property type="protein sequence ID" value="CAL4093985.1"/>
    <property type="molecule type" value="Genomic_DNA"/>
</dbReference>
<dbReference type="GO" id="GO:0071897">
    <property type="term" value="P:DNA biosynthetic process"/>
    <property type="evidence" value="ECO:0007669"/>
    <property type="project" value="UniProtKB-ARBA"/>
</dbReference>
<dbReference type="InterPro" id="IPR043502">
    <property type="entry name" value="DNA/RNA_pol_sf"/>
</dbReference>
<gene>
    <name evidence="2" type="ORF">MNOR_LOCUS15032</name>
</gene>
<dbReference type="SUPFAM" id="SSF56672">
    <property type="entry name" value="DNA/RNA polymerases"/>
    <property type="match status" value="1"/>
</dbReference>
<reference evidence="2 3" key="1">
    <citation type="submission" date="2024-05" db="EMBL/GenBank/DDBJ databases">
        <authorList>
            <person name="Wallberg A."/>
        </authorList>
    </citation>
    <scope>NUCLEOTIDE SEQUENCE [LARGE SCALE GENOMIC DNA]</scope>
</reference>
<dbReference type="CDD" id="cd01650">
    <property type="entry name" value="RT_nLTR_like"/>
    <property type="match status" value="1"/>
</dbReference>
<dbReference type="PANTHER" id="PTHR33332">
    <property type="entry name" value="REVERSE TRANSCRIPTASE DOMAIN-CONTAINING PROTEIN"/>
    <property type="match status" value="1"/>
</dbReference>
<comment type="caution">
    <text evidence="2">The sequence shown here is derived from an EMBL/GenBank/DDBJ whole genome shotgun (WGS) entry which is preliminary data.</text>
</comment>
<evidence type="ECO:0000313" key="3">
    <source>
        <dbReference type="Proteomes" id="UP001497623"/>
    </source>
</evidence>
<sequence length="216" mass="24389">VENYRPISVLCIMSKILEKAVYVQFEKYLSENNLLYDYQSGFRKGHSTDTCLIDLFDYIHSSLSEGDYVGMVLLDLQKAFDTVNHKIVCEKLELLGVGCVDWFSSYLSNRKQFVNVNNINSSFGLVTCGVPQGSILGPLLFLCYINDMAMSVTCRLLLYADDSALLVCGKDANLIASILSENLQSCSNWLLDNKLSLHLGKNRSHLIWYKKKAQKC</sequence>